<gene>
    <name evidence="1" type="ORF">AWB76_03288</name>
</gene>
<protein>
    <recommendedName>
        <fullName evidence="3">N-acetyltransferase domain-containing protein</fullName>
    </recommendedName>
</protein>
<evidence type="ECO:0000313" key="1">
    <source>
        <dbReference type="EMBL" id="SAK62659.1"/>
    </source>
</evidence>
<organism evidence="1 2">
    <name type="scientific">Caballeronia temeraria</name>
    <dbReference type="NCBI Taxonomy" id="1777137"/>
    <lineage>
        <taxon>Bacteria</taxon>
        <taxon>Pseudomonadati</taxon>
        <taxon>Pseudomonadota</taxon>
        <taxon>Betaproteobacteria</taxon>
        <taxon>Burkholderiales</taxon>
        <taxon>Burkholderiaceae</taxon>
        <taxon>Caballeronia</taxon>
    </lineage>
</organism>
<evidence type="ECO:0008006" key="3">
    <source>
        <dbReference type="Google" id="ProtNLM"/>
    </source>
</evidence>
<dbReference type="Gene3D" id="3.40.630.30">
    <property type="match status" value="1"/>
</dbReference>
<name>A0A158AY66_9BURK</name>
<dbReference type="SUPFAM" id="SSF55729">
    <property type="entry name" value="Acyl-CoA N-acyltransferases (Nat)"/>
    <property type="match status" value="1"/>
</dbReference>
<accession>A0A158AY66</accession>
<dbReference type="STRING" id="1777137.AWB76_03288"/>
<reference evidence="2" key="1">
    <citation type="submission" date="2016-01" db="EMBL/GenBank/DDBJ databases">
        <authorList>
            <person name="Peeters Charlotte."/>
        </authorList>
    </citation>
    <scope>NUCLEOTIDE SEQUENCE [LARGE SCALE GENOMIC DNA]</scope>
</reference>
<sequence length="160" mass="17667">MDLMSTRIFQQQDVSYRHIHDTINMLSAAAREADPDAQPDAVKAVQAITAAVTGARKDIYFAVVEVNGITAGFIGGVLSPFVFEERTFVQDILAYVKPEHRDTHAVRDLGKAFANWCFDMGAYEVRGYLTNGENAERLAGAAVRDGWKTTGKIITLKRSE</sequence>
<dbReference type="AlphaFoldDB" id="A0A158AY66"/>
<evidence type="ECO:0000313" key="2">
    <source>
        <dbReference type="Proteomes" id="UP000054624"/>
    </source>
</evidence>
<dbReference type="Proteomes" id="UP000054624">
    <property type="component" value="Unassembled WGS sequence"/>
</dbReference>
<dbReference type="InterPro" id="IPR016181">
    <property type="entry name" value="Acyl_CoA_acyltransferase"/>
</dbReference>
<dbReference type="EMBL" id="FCOI02000009">
    <property type="protein sequence ID" value="SAK62659.1"/>
    <property type="molecule type" value="Genomic_DNA"/>
</dbReference>
<proteinExistence type="predicted"/>
<keyword evidence="2" id="KW-1185">Reference proteome</keyword>